<evidence type="ECO:0000313" key="8">
    <source>
        <dbReference type="Proteomes" id="UP000014316"/>
    </source>
</evidence>
<feature type="domain" description="ABC-2 type transporter transmembrane" evidence="6">
    <location>
        <begin position="12"/>
        <end position="126"/>
    </location>
</feature>
<protein>
    <recommendedName>
        <fullName evidence="6">ABC-2 type transporter transmembrane domain-containing protein</fullName>
    </recommendedName>
</protein>
<dbReference type="NCBIfam" id="TIGR03062">
    <property type="entry name" value="pip_yhgE_Cterm"/>
    <property type="match status" value="1"/>
</dbReference>
<dbReference type="InterPro" id="IPR051328">
    <property type="entry name" value="T7SS_ABC-Transporter"/>
</dbReference>
<dbReference type="GO" id="GO:0016020">
    <property type="term" value="C:membrane"/>
    <property type="evidence" value="ECO:0007669"/>
    <property type="project" value="UniProtKB-SubCell"/>
</dbReference>
<dbReference type="EMBL" id="ANJW01000771">
    <property type="protein sequence ID" value="EPC50670.1"/>
    <property type="molecule type" value="Genomic_DNA"/>
</dbReference>
<dbReference type="Pfam" id="PF12698">
    <property type="entry name" value="ABC2_membrane_3"/>
    <property type="match status" value="1"/>
</dbReference>
<evidence type="ECO:0000256" key="2">
    <source>
        <dbReference type="ARBA" id="ARBA00022692"/>
    </source>
</evidence>
<organism evidence="7 8">
    <name type="scientific">Lacticaseibacillus paracasei subsp. paracasei Lpp123</name>
    <dbReference type="NCBI Taxonomy" id="1256201"/>
    <lineage>
        <taxon>Bacteria</taxon>
        <taxon>Bacillati</taxon>
        <taxon>Bacillota</taxon>
        <taxon>Bacilli</taxon>
        <taxon>Lactobacillales</taxon>
        <taxon>Lactobacillaceae</taxon>
        <taxon>Lacticaseibacillus</taxon>
    </lineage>
</organism>
<keyword evidence="2 5" id="KW-0812">Transmembrane</keyword>
<dbReference type="Proteomes" id="UP000014316">
    <property type="component" value="Unassembled WGS sequence"/>
</dbReference>
<evidence type="ECO:0000313" key="7">
    <source>
        <dbReference type="EMBL" id="EPC50670.1"/>
    </source>
</evidence>
<name>A0A829GG82_LACPA</name>
<proteinExistence type="predicted"/>
<dbReference type="AlphaFoldDB" id="A0A829GG82"/>
<gene>
    <name evidence="7" type="ORF">Lpp123_12935</name>
</gene>
<evidence type="ECO:0000256" key="4">
    <source>
        <dbReference type="ARBA" id="ARBA00023136"/>
    </source>
</evidence>
<feature type="transmembrane region" description="Helical" evidence="5">
    <location>
        <begin position="23"/>
        <end position="42"/>
    </location>
</feature>
<dbReference type="PANTHER" id="PTHR43077">
    <property type="entry name" value="TRANSPORT PERMEASE YVFS-RELATED"/>
    <property type="match status" value="1"/>
</dbReference>
<evidence type="ECO:0000259" key="6">
    <source>
        <dbReference type="Pfam" id="PF12698"/>
    </source>
</evidence>
<evidence type="ECO:0000256" key="5">
    <source>
        <dbReference type="SAM" id="Phobius"/>
    </source>
</evidence>
<evidence type="ECO:0000256" key="1">
    <source>
        <dbReference type="ARBA" id="ARBA00004141"/>
    </source>
</evidence>
<comment type="subcellular location">
    <subcellularLocation>
        <location evidence="1">Membrane</location>
        <topology evidence="1">Multi-pass membrane protein</topology>
    </subcellularLocation>
</comment>
<dbReference type="InterPro" id="IPR013525">
    <property type="entry name" value="ABC2_TM"/>
</dbReference>
<keyword evidence="3 5" id="KW-1133">Transmembrane helix</keyword>
<evidence type="ECO:0000256" key="3">
    <source>
        <dbReference type="ARBA" id="ARBA00022989"/>
    </source>
</evidence>
<keyword evidence="4 5" id="KW-0472">Membrane</keyword>
<feature type="transmembrane region" description="Helical" evidence="5">
    <location>
        <begin position="54"/>
        <end position="71"/>
    </location>
</feature>
<comment type="caution">
    <text evidence="7">The sequence shown here is derived from an EMBL/GenBank/DDBJ whole genome shotgun (WGS) entry which is preliminary data.</text>
</comment>
<reference evidence="7 8" key="1">
    <citation type="journal article" date="2013" name="PLoS ONE">
        <title>Lactobacillus paracasei comparative genomics: towards species pan-genome definition and exploitation of diversity.</title>
        <authorList>
            <person name="Smokvina T."/>
            <person name="Wels M."/>
            <person name="Polka J."/>
            <person name="Chervaux C."/>
            <person name="Brisse S."/>
            <person name="Boekhorst J."/>
            <person name="van Hylckama Vlieg J.E."/>
            <person name="Siezen R.J."/>
        </authorList>
    </citation>
    <scope>NUCLEOTIDE SEQUENCE [LARGE SCALE GENOMIC DNA]</scope>
    <source>
        <strain evidence="7 8">Lpp123</strain>
    </source>
</reference>
<accession>A0A829GG82</accession>
<dbReference type="PANTHER" id="PTHR43077:SF5">
    <property type="entry name" value="PHAGE INFECTION PROTEIN"/>
    <property type="match status" value="1"/>
</dbReference>
<dbReference type="InterPro" id="IPR017501">
    <property type="entry name" value="Phage_infect_YhgE_C"/>
</dbReference>
<feature type="transmembrane region" description="Helical" evidence="5">
    <location>
        <begin position="111"/>
        <end position="134"/>
    </location>
</feature>
<sequence length="156" mass="17186">MPFGTAVLEATLMMATGLKVDNIGLFYLTAILFSFTSMYLIMFLSMAFDNPGRFVAMVGLMLQLGGAGGTFPMEITNQFYNAIHPFLPMTYSIMNFRNALTGGIANSTVNLGFMVLIAFTIGSLLLLWGTMILLQRHHLMGISQLDDNQKLQAVEK</sequence>
<dbReference type="GO" id="GO:0140359">
    <property type="term" value="F:ABC-type transporter activity"/>
    <property type="evidence" value="ECO:0007669"/>
    <property type="project" value="InterPro"/>
</dbReference>